<dbReference type="GeneID" id="18760178"/>
<feature type="repeat" description="WD" evidence="7">
    <location>
        <begin position="104"/>
        <end position="146"/>
    </location>
</feature>
<dbReference type="GO" id="GO:0000387">
    <property type="term" value="P:spliceosomal snRNP assembly"/>
    <property type="evidence" value="ECO:0007669"/>
    <property type="project" value="TreeGrafter"/>
</dbReference>
<dbReference type="SUPFAM" id="SSF50978">
    <property type="entry name" value="WD40 repeat-like"/>
    <property type="match status" value="1"/>
</dbReference>
<dbReference type="Gene3D" id="2.130.10.10">
    <property type="entry name" value="YVTN repeat-like/Quinoprotein amine dehydrogenase"/>
    <property type="match status" value="3"/>
</dbReference>
<dbReference type="SMART" id="SM00320">
    <property type="entry name" value="WD40"/>
    <property type="match status" value="6"/>
</dbReference>
<dbReference type="InterPro" id="IPR036322">
    <property type="entry name" value="WD40_repeat_dom_sf"/>
</dbReference>
<dbReference type="InParanoid" id="K1WXU4"/>
<dbReference type="PROSITE" id="PS50294">
    <property type="entry name" value="WD_REPEATS_REGION"/>
    <property type="match status" value="3"/>
</dbReference>
<dbReference type="eggNOG" id="KOG0278">
    <property type="taxonomic scope" value="Eukaryota"/>
</dbReference>
<dbReference type="InterPro" id="IPR019775">
    <property type="entry name" value="WD40_repeat_CS"/>
</dbReference>
<dbReference type="PRINTS" id="PR00320">
    <property type="entry name" value="GPROTEINBRPT"/>
</dbReference>
<dbReference type="HOGENOM" id="CLU_000288_57_6_1"/>
<dbReference type="Pfam" id="PF00400">
    <property type="entry name" value="WD40"/>
    <property type="match status" value="4"/>
</dbReference>
<dbReference type="STRING" id="1072389.K1WXU4"/>
<comment type="similarity">
    <text evidence="5">Belongs to the WD repeat STRAP family.</text>
</comment>
<dbReference type="GO" id="GO:0003723">
    <property type="term" value="F:RNA binding"/>
    <property type="evidence" value="ECO:0007669"/>
    <property type="project" value="TreeGrafter"/>
</dbReference>
<organism evidence="8 9">
    <name type="scientific">Marssonina brunnea f. sp. multigermtubi (strain MB_m1)</name>
    <name type="common">Marssonina leaf spot fungus</name>
    <dbReference type="NCBI Taxonomy" id="1072389"/>
    <lineage>
        <taxon>Eukaryota</taxon>
        <taxon>Fungi</taxon>
        <taxon>Dikarya</taxon>
        <taxon>Ascomycota</taxon>
        <taxon>Pezizomycotina</taxon>
        <taxon>Leotiomycetes</taxon>
        <taxon>Helotiales</taxon>
        <taxon>Drepanopezizaceae</taxon>
        <taxon>Drepanopeziza</taxon>
    </lineage>
</organism>
<protein>
    <recommendedName>
        <fullName evidence="6">Serine-threonine kinase receptor-associated protein</fullName>
    </recommendedName>
</protein>
<evidence type="ECO:0000256" key="5">
    <source>
        <dbReference type="ARBA" id="ARBA00038394"/>
    </source>
</evidence>
<dbReference type="OrthoDB" id="408728at2759"/>
<sequence length="361" mass="39308">MVPPSLELTKAVVPLTCHGHSRPVTHLSFSGFVGDEEYYMISACKDNNPMLRDGLTGDWIGTFFGHKGAVYQARLSPDANNAATASADFTAKIWDTYTGETLCTIQHHHIVRAIAFPPENSNLLATGGMEKKLRIFDLSTFDAISAPSLPATNGTLIAEKNESTPGRQLINADAGFEVGVGVHQGTIKSIVWTRDPNVLVTAADDKVIRWWDLQTRTVVQELVVQGDVGTCEFTNSKPEQDDIGGGLPVLCIAAGKTIYFYGGSDARTLIRSINLPYEVASVALHPAQRKYITGGAKDTWAKVYTWDDQEIDLHKGHHGPIWSISFSPDGNLYSTGSEDGTIKLWKNCTGPYGLWRANGVD</sequence>
<dbReference type="InterPro" id="IPR020472">
    <property type="entry name" value="WD40_PAC1"/>
</dbReference>
<evidence type="ECO:0000256" key="1">
    <source>
        <dbReference type="ARBA" id="ARBA00022574"/>
    </source>
</evidence>
<evidence type="ECO:0000256" key="7">
    <source>
        <dbReference type="PROSITE-ProRule" id="PRU00221"/>
    </source>
</evidence>
<dbReference type="PANTHER" id="PTHR19877:SF13">
    <property type="entry name" value="SERINE-THREONINE KINASE RECEPTOR-ASSOCIATED PROTEIN"/>
    <property type="match status" value="1"/>
</dbReference>
<proteinExistence type="inferred from homology"/>
<feature type="repeat" description="WD" evidence="7">
    <location>
        <begin position="63"/>
        <end position="104"/>
    </location>
</feature>
<keyword evidence="1 7" id="KW-0853">WD repeat</keyword>
<evidence type="ECO:0000256" key="2">
    <source>
        <dbReference type="ARBA" id="ARBA00022664"/>
    </source>
</evidence>
<dbReference type="RefSeq" id="XP_007292132.1">
    <property type="nucleotide sequence ID" value="XM_007292070.1"/>
</dbReference>
<dbReference type="PROSITE" id="PS00678">
    <property type="entry name" value="WD_REPEATS_1"/>
    <property type="match status" value="1"/>
</dbReference>
<keyword evidence="2" id="KW-0507">mRNA processing</keyword>
<dbReference type="PANTHER" id="PTHR19877">
    <property type="entry name" value="EUKARYOTIC TRANSLATION INITIATION FACTOR 3 SUBUNIT I"/>
    <property type="match status" value="1"/>
</dbReference>
<dbReference type="AlphaFoldDB" id="K1WXU4"/>
<evidence type="ECO:0000313" key="8">
    <source>
        <dbReference type="EMBL" id="EKD17382.1"/>
    </source>
</evidence>
<evidence type="ECO:0000256" key="4">
    <source>
        <dbReference type="ARBA" id="ARBA00023187"/>
    </source>
</evidence>
<accession>K1WXU4</accession>
<feature type="repeat" description="WD" evidence="7">
    <location>
        <begin position="314"/>
        <end position="346"/>
    </location>
</feature>
<dbReference type="InterPro" id="IPR001680">
    <property type="entry name" value="WD40_rpt"/>
</dbReference>
<gene>
    <name evidence="8" type="ORF">MBM_04243</name>
</gene>
<keyword evidence="4" id="KW-0508">mRNA splicing</keyword>
<dbReference type="OMA" id="DGFYGLW"/>
<feature type="repeat" description="WD" evidence="7">
    <location>
        <begin position="180"/>
        <end position="221"/>
    </location>
</feature>
<evidence type="ECO:0000256" key="6">
    <source>
        <dbReference type="ARBA" id="ARBA00040390"/>
    </source>
</evidence>
<keyword evidence="3" id="KW-0677">Repeat</keyword>
<dbReference type="GO" id="GO:0032797">
    <property type="term" value="C:SMN complex"/>
    <property type="evidence" value="ECO:0007669"/>
    <property type="project" value="TreeGrafter"/>
</dbReference>
<keyword evidence="9" id="KW-1185">Reference proteome</keyword>
<name>K1WXU4_MARBU</name>
<evidence type="ECO:0000313" key="9">
    <source>
        <dbReference type="Proteomes" id="UP000006753"/>
    </source>
</evidence>
<reference evidence="8 9" key="1">
    <citation type="journal article" date="2012" name="BMC Genomics">
        <title>Sequencing the genome of Marssonina brunnea reveals fungus-poplar co-evolution.</title>
        <authorList>
            <person name="Zhu S."/>
            <person name="Cao Y.-Z."/>
            <person name="Jiang C."/>
            <person name="Tan B.-Y."/>
            <person name="Wang Z."/>
            <person name="Feng S."/>
            <person name="Zhang L."/>
            <person name="Su X.-H."/>
            <person name="Brejova B."/>
            <person name="Vinar T."/>
            <person name="Xu M."/>
            <person name="Wang M.-X."/>
            <person name="Zhang S.-G."/>
            <person name="Huang M.-R."/>
            <person name="Wu R."/>
            <person name="Zhou Y."/>
        </authorList>
    </citation>
    <scope>NUCLEOTIDE SEQUENCE [LARGE SCALE GENOMIC DNA]</scope>
    <source>
        <strain evidence="8 9">MB_m1</strain>
    </source>
</reference>
<dbReference type="Proteomes" id="UP000006753">
    <property type="component" value="Unassembled WGS sequence"/>
</dbReference>
<dbReference type="KEGG" id="mbe:MBM_04243"/>
<dbReference type="InterPro" id="IPR015943">
    <property type="entry name" value="WD40/YVTN_repeat-like_dom_sf"/>
</dbReference>
<dbReference type="PROSITE" id="PS50082">
    <property type="entry name" value="WD_REPEATS_2"/>
    <property type="match status" value="4"/>
</dbReference>
<evidence type="ECO:0000256" key="3">
    <source>
        <dbReference type="ARBA" id="ARBA00022737"/>
    </source>
</evidence>
<dbReference type="EMBL" id="JH921436">
    <property type="protein sequence ID" value="EKD17382.1"/>
    <property type="molecule type" value="Genomic_DNA"/>
</dbReference>